<feature type="domain" description="3-hydroxyacyl-CoA dehydrogenase C-terminal" evidence="4">
    <location>
        <begin position="429"/>
        <end position="513"/>
    </location>
</feature>
<feature type="domain" description="3-hydroxyacyl-CoA dehydrogenase NAD binding" evidence="5">
    <location>
        <begin position="4"/>
        <end position="182"/>
    </location>
</feature>
<keyword evidence="7" id="KW-1185">Reference proteome</keyword>
<dbReference type="InterPro" id="IPR006176">
    <property type="entry name" value="3-OHacyl-CoA_DH_NAD-bd"/>
</dbReference>
<keyword evidence="3 6" id="KW-0560">Oxidoreductase</keyword>
<dbReference type="RefSeq" id="WP_209466207.1">
    <property type="nucleotide sequence ID" value="NZ_JAGGLG010000009.1"/>
</dbReference>
<evidence type="ECO:0000256" key="3">
    <source>
        <dbReference type="ARBA" id="ARBA00023002"/>
    </source>
</evidence>
<dbReference type="EC" id="1.1.1.157" evidence="6"/>
<comment type="caution">
    <text evidence="6">The sequence shown here is derived from an EMBL/GenBank/DDBJ whole genome shotgun (WGS) entry which is preliminary data.</text>
</comment>
<evidence type="ECO:0000313" key="7">
    <source>
        <dbReference type="Proteomes" id="UP001519289"/>
    </source>
</evidence>
<comment type="similarity">
    <text evidence="2">Belongs to the 3-hydroxyacyl-CoA dehydrogenase family.</text>
</comment>
<name>A0ABS4JRA9_9FIRM</name>
<dbReference type="Proteomes" id="UP001519289">
    <property type="component" value="Unassembled WGS sequence"/>
</dbReference>
<accession>A0ABS4JRA9</accession>
<evidence type="ECO:0000256" key="1">
    <source>
        <dbReference type="ARBA" id="ARBA00005086"/>
    </source>
</evidence>
<dbReference type="NCBIfam" id="NF006124">
    <property type="entry name" value="PRK08268.1"/>
    <property type="match status" value="1"/>
</dbReference>
<dbReference type="Gene3D" id="3.40.50.720">
    <property type="entry name" value="NAD(P)-binding Rossmann-like Domain"/>
    <property type="match status" value="2"/>
</dbReference>
<reference evidence="6 7" key="1">
    <citation type="submission" date="2021-03" db="EMBL/GenBank/DDBJ databases">
        <title>Genomic Encyclopedia of Type Strains, Phase IV (KMG-IV): sequencing the most valuable type-strain genomes for metagenomic binning, comparative biology and taxonomic classification.</title>
        <authorList>
            <person name="Goeker M."/>
        </authorList>
    </citation>
    <scope>NUCLEOTIDE SEQUENCE [LARGE SCALE GENOMIC DNA]</scope>
    <source>
        <strain evidence="6 7">DSM 27138</strain>
    </source>
</reference>
<dbReference type="InterPro" id="IPR036291">
    <property type="entry name" value="NAD(P)-bd_dom_sf"/>
</dbReference>
<dbReference type="Pfam" id="PF02737">
    <property type="entry name" value="3HCDH_N"/>
    <property type="match status" value="1"/>
</dbReference>
<proteinExistence type="inferred from homology"/>
<dbReference type="SUPFAM" id="SSF48179">
    <property type="entry name" value="6-phosphogluconate dehydrogenase C-terminal domain-like"/>
    <property type="match status" value="2"/>
</dbReference>
<dbReference type="EMBL" id="JAGGLG010000009">
    <property type="protein sequence ID" value="MBP2018073.1"/>
    <property type="molecule type" value="Genomic_DNA"/>
</dbReference>
<dbReference type="InterPro" id="IPR013328">
    <property type="entry name" value="6PGD_dom2"/>
</dbReference>
<evidence type="ECO:0000313" key="6">
    <source>
        <dbReference type="EMBL" id="MBP2018073.1"/>
    </source>
</evidence>
<sequence length="517" mass="55673">MRRIGVVGAGTMGTGIAQVAAQAKFDVLLYDVDPAALTRALRRVEADLERHVARGRLTREEAAEAVARITTTTALGDFARAEFVIEAAPEELELKRGLFERLDRLCRTEVVLATNTSSLSVTQIGALAGRPERVVGMHFFNPVPAMRLVEVVAGDASGEAALQAAEELARALGKEPVRVKDTPGFIVNRVARPYSGEALRLLGEQVATVAQIDRIARLACGFRMGPFELMDLVGLDINFAVHRSVFEQYFGEPRFRPHPLQERMVKAGRLGRKTGVGWYCYEDGTTVGGPEPARYAAAPTPRVPEVNRVAVLGDPDLADLTASAGYRLVDCCADADLIVLAGPELLEGRQPDPRVVVLVEASTRSTTEMAGRMVNPARLVGYGGIPRVSRRQLVEVAPGLRTDPSATDLAVRFFHSLGRDTEVVADGPGLVAARLLACLVNEAAFALQEGVATAAGIDAAMRLGVNYPKGPLEWADEIGPDRVLAVLEGLQQQTGEERYRAAPYLRKRVQAGLGMRA</sequence>
<comment type="pathway">
    <text evidence="1">Lipid metabolism; butanoate metabolism.</text>
</comment>
<dbReference type="SUPFAM" id="SSF51735">
    <property type="entry name" value="NAD(P)-binding Rossmann-fold domains"/>
    <property type="match status" value="2"/>
</dbReference>
<organism evidence="6 7">
    <name type="scientific">Symbiobacterium terraclitae</name>
    <dbReference type="NCBI Taxonomy" id="557451"/>
    <lineage>
        <taxon>Bacteria</taxon>
        <taxon>Bacillati</taxon>
        <taxon>Bacillota</taxon>
        <taxon>Clostridia</taxon>
        <taxon>Eubacteriales</taxon>
        <taxon>Symbiobacteriaceae</taxon>
        <taxon>Symbiobacterium</taxon>
    </lineage>
</organism>
<dbReference type="Gene3D" id="1.10.1040.10">
    <property type="entry name" value="N-(1-d-carboxylethyl)-l-norvaline Dehydrogenase, domain 2"/>
    <property type="match status" value="2"/>
</dbReference>
<feature type="domain" description="3-hydroxyacyl-CoA dehydrogenase C-terminal" evidence="4">
    <location>
        <begin position="184"/>
        <end position="281"/>
    </location>
</feature>
<gene>
    <name evidence="6" type="ORF">J2Z79_001472</name>
</gene>
<dbReference type="PANTHER" id="PTHR48075">
    <property type="entry name" value="3-HYDROXYACYL-COA DEHYDROGENASE FAMILY PROTEIN"/>
    <property type="match status" value="1"/>
</dbReference>
<dbReference type="GO" id="GO:0008691">
    <property type="term" value="F:3-hydroxybutyryl-CoA dehydrogenase activity"/>
    <property type="evidence" value="ECO:0007669"/>
    <property type="project" value="UniProtKB-EC"/>
</dbReference>
<dbReference type="PANTHER" id="PTHR48075:SF5">
    <property type="entry name" value="3-HYDROXYBUTYRYL-COA DEHYDROGENASE"/>
    <property type="match status" value="1"/>
</dbReference>
<evidence type="ECO:0000256" key="2">
    <source>
        <dbReference type="ARBA" id="ARBA00009463"/>
    </source>
</evidence>
<dbReference type="InterPro" id="IPR006108">
    <property type="entry name" value="3HC_DH_C"/>
</dbReference>
<dbReference type="InterPro" id="IPR008927">
    <property type="entry name" value="6-PGluconate_DH-like_C_sf"/>
</dbReference>
<evidence type="ECO:0000259" key="4">
    <source>
        <dbReference type="Pfam" id="PF00725"/>
    </source>
</evidence>
<protein>
    <submittedName>
        <fullName evidence="6">3-hydroxybutyryl-CoA dehydrogenase</fullName>
        <ecNumber evidence="6">1.1.1.157</ecNumber>
    </submittedName>
</protein>
<evidence type="ECO:0000259" key="5">
    <source>
        <dbReference type="Pfam" id="PF02737"/>
    </source>
</evidence>
<dbReference type="Pfam" id="PF00725">
    <property type="entry name" value="3HCDH"/>
    <property type="match status" value="2"/>
</dbReference>